<dbReference type="InterPro" id="IPR015375">
    <property type="entry name" value="NADH_PPase-like_N"/>
</dbReference>
<dbReference type="GO" id="GO:0019677">
    <property type="term" value="P:NAD+ catabolic process"/>
    <property type="evidence" value="ECO:0007669"/>
    <property type="project" value="TreeGrafter"/>
</dbReference>
<organism evidence="11">
    <name type="scientific">Ditylum brightwellii</name>
    <dbReference type="NCBI Taxonomy" id="49249"/>
    <lineage>
        <taxon>Eukaryota</taxon>
        <taxon>Sar</taxon>
        <taxon>Stramenopiles</taxon>
        <taxon>Ochrophyta</taxon>
        <taxon>Bacillariophyta</taxon>
        <taxon>Mediophyceae</taxon>
        <taxon>Lithodesmiophycidae</taxon>
        <taxon>Lithodesmiales</taxon>
        <taxon>Lithodesmiaceae</taxon>
        <taxon>Ditylum</taxon>
    </lineage>
</organism>
<keyword evidence="8" id="KW-0520">NAD</keyword>
<dbReference type="Pfam" id="PF09296">
    <property type="entry name" value="NUDIX-like"/>
    <property type="match status" value="1"/>
</dbReference>
<dbReference type="Gene3D" id="3.90.79.10">
    <property type="entry name" value="Nucleoside Triphosphate Pyrophosphohydrolase"/>
    <property type="match status" value="1"/>
</dbReference>
<dbReference type="PROSITE" id="PS00893">
    <property type="entry name" value="NUDIX_BOX"/>
    <property type="match status" value="1"/>
</dbReference>
<sequence>MSQLTSKAFKNLVSTLKNSKQTCTVVEQSCGGLISSSIMSVPGSSSVYYGGSIAYNSKKTKPLLLNNDALHSTLLQIGEDAKEKGGSEAQNYMESKLKWTAEASVAFCKELQTDYCIAEGGATGPTFRPSDLTTGFAAIAVAGKCKESGKVKVLDQQLVKSDDADREGNMRLFADAAATLAAKVISEKEVKVEEKVKQVEIYLDRCTHLRTDEAALDNMKYQANYILLSNTNVLVSKDDTTQLQLLSHTELLECVKGSSKEELHSKMIFLGRLHNDINRTPIFALDAKEQDIHVKDGTFVNTRTSAPLFSTLHNELALHATAYTTWQSNNKHCTKCGGPINYIHGGTCSKCTSCSSLSWPRQDPSMIALISSRDGNRVLLARSPRHPPRLHTVLAGFVEVGETFESAVARETFEETGITIDVDSVRYVGSQPWPFPQSCMIGFMATADDTLPLTIDEKEIVSAGWFDKSVVKVSAGVKGATMQEKVANEVDGSIELLIPPKGVIARKLIDLWLEKS</sequence>
<dbReference type="PROSITE" id="PS51462">
    <property type="entry name" value="NUDIX"/>
    <property type="match status" value="1"/>
</dbReference>
<evidence type="ECO:0000256" key="7">
    <source>
        <dbReference type="ARBA" id="ARBA00022842"/>
    </source>
</evidence>
<reference evidence="11" key="1">
    <citation type="submission" date="2021-01" db="EMBL/GenBank/DDBJ databases">
        <authorList>
            <person name="Corre E."/>
            <person name="Pelletier E."/>
            <person name="Niang G."/>
            <person name="Scheremetjew M."/>
            <person name="Finn R."/>
            <person name="Kale V."/>
            <person name="Holt S."/>
            <person name="Cochrane G."/>
            <person name="Meng A."/>
            <person name="Brown T."/>
            <person name="Cohen L."/>
        </authorList>
    </citation>
    <scope>NUCLEOTIDE SEQUENCE</scope>
    <source>
        <strain evidence="11">Pop2</strain>
    </source>
</reference>
<evidence type="ECO:0000256" key="3">
    <source>
        <dbReference type="ARBA" id="ARBA00009595"/>
    </source>
</evidence>
<evidence type="ECO:0000256" key="8">
    <source>
        <dbReference type="ARBA" id="ARBA00023027"/>
    </source>
</evidence>
<comment type="cofactor">
    <cofactor evidence="2">
        <name>Zn(2+)</name>
        <dbReference type="ChEBI" id="CHEBI:29105"/>
    </cofactor>
</comment>
<dbReference type="InterPro" id="IPR020084">
    <property type="entry name" value="NUDIX_hydrolase_CS"/>
</dbReference>
<dbReference type="InterPro" id="IPR049734">
    <property type="entry name" value="NudC-like_C"/>
</dbReference>
<comment type="catalytic activity">
    <reaction evidence="9">
        <text>a 5'-end NAD(+)-phospho-ribonucleoside in mRNA + H2O = a 5'-end phospho-adenosine-phospho-ribonucleoside in mRNA + beta-nicotinamide D-ribonucleotide + 2 H(+)</text>
        <dbReference type="Rhea" id="RHEA:60876"/>
        <dbReference type="Rhea" id="RHEA-COMP:15698"/>
        <dbReference type="Rhea" id="RHEA-COMP:15719"/>
        <dbReference type="ChEBI" id="CHEBI:14649"/>
        <dbReference type="ChEBI" id="CHEBI:15377"/>
        <dbReference type="ChEBI" id="CHEBI:15378"/>
        <dbReference type="ChEBI" id="CHEBI:144029"/>
        <dbReference type="ChEBI" id="CHEBI:144051"/>
    </reaction>
    <physiologicalReaction direction="left-to-right" evidence="9">
        <dbReference type="Rhea" id="RHEA:60877"/>
    </physiologicalReaction>
</comment>
<evidence type="ECO:0000256" key="4">
    <source>
        <dbReference type="ARBA" id="ARBA00012381"/>
    </source>
</evidence>
<dbReference type="NCBIfam" id="NF001299">
    <property type="entry name" value="PRK00241.1"/>
    <property type="match status" value="1"/>
</dbReference>
<keyword evidence="6" id="KW-0378">Hydrolase</keyword>
<dbReference type="SUPFAM" id="SSF55811">
    <property type="entry name" value="Nudix"/>
    <property type="match status" value="1"/>
</dbReference>
<name>A0A7S1Z622_9STRA</name>
<dbReference type="EC" id="3.6.1.22" evidence="4"/>
<gene>
    <name evidence="11" type="ORF">DBRI1063_LOCUS10653</name>
</gene>
<feature type="domain" description="Nudix hydrolase" evidence="10">
    <location>
        <begin position="360"/>
        <end position="490"/>
    </location>
</feature>
<dbReference type="PANTHER" id="PTHR42904:SF6">
    <property type="entry name" value="NAD-CAPPED RNA HYDROLASE NUDT12"/>
    <property type="match status" value="1"/>
</dbReference>
<accession>A0A7S1Z622</accession>
<dbReference type="Pfam" id="PF02464">
    <property type="entry name" value="CinA"/>
    <property type="match status" value="1"/>
</dbReference>
<evidence type="ECO:0000256" key="5">
    <source>
        <dbReference type="ARBA" id="ARBA00022723"/>
    </source>
</evidence>
<comment type="cofactor">
    <cofactor evidence="1">
        <name>Mg(2+)</name>
        <dbReference type="ChEBI" id="CHEBI:18420"/>
    </cofactor>
</comment>
<dbReference type="InterPro" id="IPR015797">
    <property type="entry name" value="NUDIX_hydrolase-like_dom_sf"/>
</dbReference>
<dbReference type="PANTHER" id="PTHR42904">
    <property type="entry name" value="NUDIX HYDROLASE, NUDC SUBFAMILY"/>
    <property type="match status" value="1"/>
</dbReference>
<dbReference type="EMBL" id="HBGN01016551">
    <property type="protein sequence ID" value="CAD9329227.1"/>
    <property type="molecule type" value="Transcribed_RNA"/>
</dbReference>
<evidence type="ECO:0000256" key="9">
    <source>
        <dbReference type="ARBA" id="ARBA00023679"/>
    </source>
</evidence>
<proteinExistence type="inferred from homology"/>
<keyword evidence="7" id="KW-0460">Magnesium</keyword>
<dbReference type="SUPFAM" id="SSF142433">
    <property type="entry name" value="CinA-like"/>
    <property type="match status" value="1"/>
</dbReference>
<evidence type="ECO:0000256" key="6">
    <source>
        <dbReference type="ARBA" id="ARBA00022801"/>
    </source>
</evidence>
<evidence type="ECO:0000256" key="1">
    <source>
        <dbReference type="ARBA" id="ARBA00001946"/>
    </source>
</evidence>
<dbReference type="InterPro" id="IPR000086">
    <property type="entry name" value="NUDIX_hydrolase_dom"/>
</dbReference>
<protein>
    <recommendedName>
        <fullName evidence="4">NAD(+) diphosphatase</fullName>
        <ecNumber evidence="4">3.6.1.22</ecNumber>
    </recommendedName>
</protein>
<keyword evidence="5" id="KW-0479">Metal-binding</keyword>
<dbReference type="Gene3D" id="3.90.79.20">
    <property type="match status" value="1"/>
</dbReference>
<dbReference type="GO" id="GO:0005829">
    <property type="term" value="C:cytosol"/>
    <property type="evidence" value="ECO:0007669"/>
    <property type="project" value="TreeGrafter"/>
</dbReference>
<dbReference type="Gene3D" id="3.90.950.20">
    <property type="entry name" value="CinA-like"/>
    <property type="match status" value="1"/>
</dbReference>
<evidence type="ECO:0000259" key="10">
    <source>
        <dbReference type="PROSITE" id="PS51462"/>
    </source>
</evidence>
<dbReference type="InterPro" id="IPR036653">
    <property type="entry name" value="CinA-like_C"/>
</dbReference>
<dbReference type="CDD" id="cd03429">
    <property type="entry name" value="NUDIX_NADH_pyrophosphatase_Nudt13"/>
    <property type="match status" value="1"/>
</dbReference>
<dbReference type="GO" id="GO:0035529">
    <property type="term" value="F:NADH pyrophosphatase activity"/>
    <property type="evidence" value="ECO:0007669"/>
    <property type="project" value="TreeGrafter"/>
</dbReference>
<dbReference type="AlphaFoldDB" id="A0A7S1Z622"/>
<evidence type="ECO:0000256" key="2">
    <source>
        <dbReference type="ARBA" id="ARBA00001947"/>
    </source>
</evidence>
<dbReference type="GO" id="GO:0046872">
    <property type="term" value="F:metal ion binding"/>
    <property type="evidence" value="ECO:0007669"/>
    <property type="project" value="UniProtKB-KW"/>
</dbReference>
<evidence type="ECO:0000313" key="11">
    <source>
        <dbReference type="EMBL" id="CAD9329227.1"/>
    </source>
</evidence>
<dbReference type="InterPro" id="IPR050241">
    <property type="entry name" value="NAD-cap_RNA_hydrolase_NudC"/>
</dbReference>
<dbReference type="GO" id="GO:0006742">
    <property type="term" value="P:NADP+ catabolic process"/>
    <property type="evidence" value="ECO:0007669"/>
    <property type="project" value="TreeGrafter"/>
</dbReference>
<dbReference type="InterPro" id="IPR008136">
    <property type="entry name" value="CinA_C"/>
</dbReference>
<dbReference type="Pfam" id="PF00293">
    <property type="entry name" value="NUDIX"/>
    <property type="match status" value="1"/>
</dbReference>
<comment type="similarity">
    <text evidence="3">Belongs to the Nudix hydrolase family. NudC subfamily.</text>
</comment>